<dbReference type="SUPFAM" id="SSF54403">
    <property type="entry name" value="Cystatin/monellin"/>
    <property type="match status" value="1"/>
</dbReference>
<feature type="region of interest" description="Disordered" evidence="1">
    <location>
        <begin position="24"/>
        <end position="50"/>
    </location>
</feature>
<evidence type="ECO:0008006" key="4">
    <source>
        <dbReference type="Google" id="ProtNLM"/>
    </source>
</evidence>
<evidence type="ECO:0000256" key="1">
    <source>
        <dbReference type="SAM" id="MobiDB-lite"/>
    </source>
</evidence>
<dbReference type="PROSITE" id="PS00287">
    <property type="entry name" value="CYSTATIN"/>
    <property type="match status" value="1"/>
</dbReference>
<keyword evidence="3" id="KW-1185">Reference proteome</keyword>
<gene>
    <name evidence="2" type="ORF">ACFQS8_09890</name>
</gene>
<dbReference type="Proteomes" id="UP001596492">
    <property type="component" value="Unassembled WGS sequence"/>
</dbReference>
<dbReference type="EMBL" id="JBHTBR010000005">
    <property type="protein sequence ID" value="MFC7291926.1"/>
    <property type="molecule type" value="Genomic_DNA"/>
</dbReference>
<dbReference type="PROSITE" id="PS51257">
    <property type="entry name" value="PROKAR_LIPOPROTEIN"/>
    <property type="match status" value="1"/>
</dbReference>
<comment type="caution">
    <text evidence="2">The sequence shown here is derived from an EMBL/GenBank/DDBJ whole genome shotgun (WGS) entry which is preliminary data.</text>
</comment>
<dbReference type="RefSeq" id="WP_382167165.1">
    <property type="nucleotide sequence ID" value="NZ_JBHTBR010000005.1"/>
</dbReference>
<proteinExistence type="predicted"/>
<dbReference type="Gene3D" id="3.10.450.10">
    <property type="match status" value="1"/>
</dbReference>
<organism evidence="2 3">
    <name type="scientific">Hirschia litorea</name>
    <dbReference type="NCBI Taxonomy" id="1199156"/>
    <lineage>
        <taxon>Bacteria</taxon>
        <taxon>Pseudomonadati</taxon>
        <taxon>Pseudomonadota</taxon>
        <taxon>Alphaproteobacteria</taxon>
        <taxon>Hyphomonadales</taxon>
        <taxon>Hyphomonadaceae</taxon>
        <taxon>Hirschia</taxon>
    </lineage>
</organism>
<reference evidence="3" key="1">
    <citation type="journal article" date="2019" name="Int. J. Syst. Evol. Microbiol.">
        <title>The Global Catalogue of Microorganisms (GCM) 10K type strain sequencing project: providing services to taxonomists for standard genome sequencing and annotation.</title>
        <authorList>
            <consortium name="The Broad Institute Genomics Platform"/>
            <consortium name="The Broad Institute Genome Sequencing Center for Infectious Disease"/>
            <person name="Wu L."/>
            <person name="Ma J."/>
        </authorList>
    </citation>
    <scope>NUCLEOTIDE SEQUENCE [LARGE SCALE GENOMIC DNA]</scope>
    <source>
        <strain evidence="3">CCUG 51308</strain>
    </source>
</reference>
<evidence type="ECO:0000313" key="2">
    <source>
        <dbReference type="EMBL" id="MFC7291926.1"/>
    </source>
</evidence>
<dbReference type="InterPro" id="IPR046350">
    <property type="entry name" value="Cystatin_sf"/>
</dbReference>
<accession>A0ABW2IM42</accession>
<dbReference type="InterPro" id="IPR018073">
    <property type="entry name" value="Prot_inh_cystat_CS"/>
</dbReference>
<protein>
    <recommendedName>
        <fullName evidence="4">Cystatin domain-containing protein</fullName>
    </recommendedName>
</protein>
<name>A0ABW2IM42_9PROT</name>
<evidence type="ECO:0000313" key="3">
    <source>
        <dbReference type="Proteomes" id="UP001596492"/>
    </source>
</evidence>
<sequence length="149" mass="16492">MKFAPFTILMPIIALVGCANQTSTKMPKSPALPPPPFTAPSETTDNTPNELEENVDHNIIAGGYAPADLSDENATRAKELMIDTIYRKFPTRALVDKVSAEVQVVAGLNYRFRIEMTGMPRTRDIFTGVVYMDLKQKMTVTSLEQIQGQ</sequence>